<evidence type="ECO:0000256" key="6">
    <source>
        <dbReference type="ARBA" id="ARBA00012487"/>
    </source>
</evidence>
<organism evidence="19 21">
    <name type="scientific">Smittium culicis</name>
    <dbReference type="NCBI Taxonomy" id="133412"/>
    <lineage>
        <taxon>Eukaryota</taxon>
        <taxon>Fungi</taxon>
        <taxon>Fungi incertae sedis</taxon>
        <taxon>Zoopagomycota</taxon>
        <taxon>Kickxellomycotina</taxon>
        <taxon>Harpellomycetes</taxon>
        <taxon>Harpellales</taxon>
        <taxon>Legeriomycetaceae</taxon>
        <taxon>Smittium</taxon>
    </lineage>
</organism>
<keyword evidence="14 16" id="KW-0594">Phospholipid biosynthesis</keyword>
<dbReference type="Pfam" id="PF01148">
    <property type="entry name" value="CTP_transf_1"/>
    <property type="match status" value="1"/>
</dbReference>
<evidence type="ECO:0000313" key="19">
    <source>
        <dbReference type="EMBL" id="OMJ13639.1"/>
    </source>
</evidence>
<protein>
    <recommendedName>
        <fullName evidence="6 16">Phosphatidate cytidylyltransferase</fullName>
        <ecNumber evidence="6 16">2.7.7.41</ecNumber>
    </recommendedName>
</protein>
<comment type="caution">
    <text evidence="19">The sequence shown here is derived from an EMBL/GenBank/DDBJ whole genome shotgun (WGS) entry which is preliminary data.</text>
</comment>
<evidence type="ECO:0000256" key="3">
    <source>
        <dbReference type="ARBA" id="ARBA00005119"/>
    </source>
</evidence>
<evidence type="ECO:0000256" key="18">
    <source>
        <dbReference type="SAM" id="MobiDB-lite"/>
    </source>
</evidence>
<name>A0A1R1XG81_9FUNG</name>
<feature type="transmembrane region" description="Helical" evidence="16">
    <location>
        <begin position="145"/>
        <end position="166"/>
    </location>
</feature>
<feature type="transmembrane region" description="Helical" evidence="16">
    <location>
        <begin position="240"/>
        <end position="260"/>
    </location>
</feature>
<comment type="subcellular location">
    <subcellularLocation>
        <location evidence="2">Membrane</location>
        <topology evidence="2">Multi-pass membrane protein</topology>
    </subcellularLocation>
</comment>
<feature type="transmembrane region" description="Helical" evidence="16">
    <location>
        <begin position="107"/>
        <end position="125"/>
    </location>
</feature>
<dbReference type="Proteomes" id="UP000187283">
    <property type="component" value="Unassembled WGS sequence"/>
</dbReference>
<reference evidence="19 21" key="1">
    <citation type="submission" date="2017-01" db="EMBL/GenBank/DDBJ databases">
        <authorList>
            <person name="Mah S.A."/>
            <person name="Swanson W.J."/>
            <person name="Moy G.W."/>
            <person name="Vacquier V.D."/>
        </authorList>
    </citation>
    <scope>NUCLEOTIDE SEQUENCE [LARGE SCALE GENOMIC DNA]</scope>
    <source>
        <strain evidence="19 21">GSMNP</strain>
    </source>
</reference>
<feature type="transmembrane region" description="Helical" evidence="16">
    <location>
        <begin position="202"/>
        <end position="228"/>
    </location>
</feature>
<evidence type="ECO:0000256" key="15">
    <source>
        <dbReference type="ARBA" id="ARBA00023264"/>
    </source>
</evidence>
<evidence type="ECO:0000256" key="4">
    <source>
        <dbReference type="ARBA" id="ARBA00005189"/>
    </source>
</evidence>
<dbReference type="InterPro" id="IPR016720">
    <property type="entry name" value="PC_Trfase_euk"/>
</dbReference>
<dbReference type="PANTHER" id="PTHR13773:SF8">
    <property type="entry name" value="PHOSPHATIDATE CYTIDYLYLTRANSFERASE, PHOTORECEPTOR-SPECIFIC"/>
    <property type="match status" value="1"/>
</dbReference>
<gene>
    <name evidence="20" type="ORF">AYI70_g2400</name>
    <name evidence="19" type="ORF">AYI70_g8372</name>
</gene>
<dbReference type="UniPathway" id="UPA00557">
    <property type="reaction ID" value="UER00614"/>
</dbReference>
<keyword evidence="10 16" id="KW-0548">Nucleotidyltransferase</keyword>
<evidence type="ECO:0000313" key="21">
    <source>
        <dbReference type="Proteomes" id="UP000187283"/>
    </source>
</evidence>
<feature type="region of interest" description="Disordered" evidence="18">
    <location>
        <begin position="1"/>
        <end position="40"/>
    </location>
</feature>
<comment type="pathway">
    <text evidence="4">Lipid metabolism.</text>
</comment>
<evidence type="ECO:0000256" key="8">
    <source>
        <dbReference type="ARBA" id="ARBA00022679"/>
    </source>
</evidence>
<dbReference type="AlphaFoldDB" id="A0A1R1XG81"/>
<evidence type="ECO:0000256" key="13">
    <source>
        <dbReference type="ARBA" id="ARBA00023136"/>
    </source>
</evidence>
<dbReference type="InterPro" id="IPR000374">
    <property type="entry name" value="PC_trans"/>
</dbReference>
<dbReference type="GO" id="GO:0005789">
    <property type="term" value="C:endoplasmic reticulum membrane"/>
    <property type="evidence" value="ECO:0007669"/>
    <property type="project" value="TreeGrafter"/>
</dbReference>
<evidence type="ECO:0000256" key="5">
    <source>
        <dbReference type="ARBA" id="ARBA00010185"/>
    </source>
</evidence>
<dbReference type="EMBL" id="LSSN01000581">
    <property type="protein sequence ID" value="OMJ23229.1"/>
    <property type="molecule type" value="Genomic_DNA"/>
</dbReference>
<evidence type="ECO:0000256" key="2">
    <source>
        <dbReference type="ARBA" id="ARBA00004141"/>
    </source>
</evidence>
<dbReference type="EMBL" id="LSSN01003406">
    <property type="protein sequence ID" value="OMJ13639.1"/>
    <property type="molecule type" value="Genomic_DNA"/>
</dbReference>
<feature type="compositionally biased region" description="Polar residues" evidence="18">
    <location>
        <begin position="14"/>
        <end position="33"/>
    </location>
</feature>
<keyword evidence="15 16" id="KW-1208">Phospholipid metabolism</keyword>
<evidence type="ECO:0000256" key="16">
    <source>
        <dbReference type="PIRNR" id="PIRNR018269"/>
    </source>
</evidence>
<proteinExistence type="inferred from homology"/>
<sequence length="391" mass="44825">MKNKHLTPRKSEKTSSPSIRRSPQLNKSSKNTPAPSPAPESKRNWINWNVRAFYTLIMILSFISVIAAGTLPTLLLVFSLQLLIFKELISISTVANKERHLPWMRALNWYFLLITTNALYGKVFYKYAMRIRIEFLTEIIQFCTINHRFVNFALYVFGFVWFVASLRPNYYKYQFTQFSWTLMLLFFVVYQSHFMVDSILEGLFWFLIPVSFVIVNDIFAYVFGFFFGRHSLTRLSPKKTWEGFIGGAISTVVFAFMFGYNIATVTLLPVQLHSIFLAMFASLIAPFGGFFASGVKRAFKIKDFGNTIPGHGGVTDRFDCQFIMAFFSYVYYSTFIKGSTISITSIMAVIVSKMTHQDQIQLYHSLGNHLSAIDSTSILTASFEAVKTKLV</sequence>
<accession>A0A1R1XG81</accession>
<evidence type="ECO:0000256" key="9">
    <source>
        <dbReference type="ARBA" id="ARBA00022692"/>
    </source>
</evidence>
<keyword evidence="12 16" id="KW-0443">Lipid metabolism</keyword>
<evidence type="ECO:0000256" key="17">
    <source>
        <dbReference type="RuleBase" id="RU003938"/>
    </source>
</evidence>
<feature type="transmembrane region" description="Helical" evidence="16">
    <location>
        <begin position="52"/>
        <end position="69"/>
    </location>
</feature>
<dbReference type="PIRSF" id="PIRSF018269">
    <property type="entry name" value="PC_trans_euk"/>
    <property type="match status" value="1"/>
</dbReference>
<dbReference type="OrthoDB" id="10260889at2759"/>
<feature type="transmembrane region" description="Helical" evidence="16">
    <location>
        <begin position="178"/>
        <end position="196"/>
    </location>
</feature>
<keyword evidence="8 16" id="KW-0808">Transferase</keyword>
<evidence type="ECO:0000256" key="12">
    <source>
        <dbReference type="ARBA" id="ARBA00023098"/>
    </source>
</evidence>
<dbReference type="PANTHER" id="PTHR13773">
    <property type="entry name" value="PHOSPHATIDATE CYTIDYLYLTRANSFERASE"/>
    <property type="match status" value="1"/>
</dbReference>
<evidence type="ECO:0000256" key="1">
    <source>
        <dbReference type="ARBA" id="ARBA00001698"/>
    </source>
</evidence>
<comment type="pathway">
    <text evidence="3 16 17">Phospholipid metabolism; CDP-diacylglycerol biosynthesis; CDP-diacylglycerol from sn-glycerol 3-phosphate: step 3/3.</text>
</comment>
<keyword evidence="21" id="KW-1185">Reference proteome</keyword>
<keyword evidence="13 16" id="KW-0472">Membrane</keyword>
<keyword evidence="7 16" id="KW-0444">Lipid biosynthesis</keyword>
<evidence type="ECO:0000256" key="14">
    <source>
        <dbReference type="ARBA" id="ARBA00023209"/>
    </source>
</evidence>
<comment type="catalytic activity">
    <reaction evidence="1 16 17">
        <text>a 1,2-diacyl-sn-glycero-3-phosphate + CTP + H(+) = a CDP-1,2-diacyl-sn-glycerol + diphosphate</text>
        <dbReference type="Rhea" id="RHEA:16229"/>
        <dbReference type="ChEBI" id="CHEBI:15378"/>
        <dbReference type="ChEBI" id="CHEBI:33019"/>
        <dbReference type="ChEBI" id="CHEBI:37563"/>
        <dbReference type="ChEBI" id="CHEBI:58332"/>
        <dbReference type="ChEBI" id="CHEBI:58608"/>
        <dbReference type="EC" id="2.7.7.41"/>
    </reaction>
</comment>
<evidence type="ECO:0000256" key="10">
    <source>
        <dbReference type="ARBA" id="ARBA00022695"/>
    </source>
</evidence>
<evidence type="ECO:0000256" key="11">
    <source>
        <dbReference type="ARBA" id="ARBA00022989"/>
    </source>
</evidence>
<dbReference type="EC" id="2.7.7.41" evidence="6 16"/>
<dbReference type="PROSITE" id="PS01315">
    <property type="entry name" value="CDS"/>
    <property type="match status" value="1"/>
</dbReference>
<feature type="transmembrane region" description="Helical" evidence="16">
    <location>
        <begin position="272"/>
        <end position="292"/>
    </location>
</feature>
<evidence type="ECO:0000256" key="7">
    <source>
        <dbReference type="ARBA" id="ARBA00022516"/>
    </source>
</evidence>
<dbReference type="GO" id="GO:0016024">
    <property type="term" value="P:CDP-diacylglycerol biosynthetic process"/>
    <property type="evidence" value="ECO:0007669"/>
    <property type="project" value="UniProtKB-UniRule"/>
</dbReference>
<evidence type="ECO:0000313" key="20">
    <source>
        <dbReference type="EMBL" id="OMJ23229.1"/>
    </source>
</evidence>
<comment type="similarity">
    <text evidence="5 16 17">Belongs to the CDS family.</text>
</comment>
<dbReference type="STRING" id="133412.A0A1R1XG81"/>
<dbReference type="GO" id="GO:0004605">
    <property type="term" value="F:phosphatidate cytidylyltransferase activity"/>
    <property type="evidence" value="ECO:0007669"/>
    <property type="project" value="UniProtKB-UniRule"/>
</dbReference>
<keyword evidence="11 16" id="KW-1133">Transmembrane helix</keyword>
<keyword evidence="9 16" id="KW-0812">Transmembrane</keyword>